<organism evidence="1 2">
    <name type="scientific">Dentiscutata erythropus</name>
    <dbReference type="NCBI Taxonomy" id="1348616"/>
    <lineage>
        <taxon>Eukaryota</taxon>
        <taxon>Fungi</taxon>
        <taxon>Fungi incertae sedis</taxon>
        <taxon>Mucoromycota</taxon>
        <taxon>Glomeromycotina</taxon>
        <taxon>Glomeromycetes</taxon>
        <taxon>Diversisporales</taxon>
        <taxon>Gigasporaceae</taxon>
        <taxon>Dentiscutata</taxon>
    </lineage>
</organism>
<evidence type="ECO:0000313" key="2">
    <source>
        <dbReference type="Proteomes" id="UP000789405"/>
    </source>
</evidence>
<accession>A0A9N9E6I5</accession>
<proteinExistence type="predicted"/>
<evidence type="ECO:0000313" key="1">
    <source>
        <dbReference type="EMBL" id="CAG8666513.1"/>
    </source>
</evidence>
<dbReference type="Proteomes" id="UP000789405">
    <property type="component" value="Unassembled WGS sequence"/>
</dbReference>
<protein>
    <submittedName>
        <fullName evidence="1">4308_t:CDS:1</fullName>
    </submittedName>
</protein>
<sequence length="135" mass="15410">MKGTQNIFDVFIEKNSIDFDCVTKELVMNDNGKKVNNAEIERVDEIVNCCQNGAIDVLLDIVLEREEIVKYLLEVLSDDDSDEFNCSLNYGNKEDDSVIKIKNKIKVAKVEFASHERTIVDIDRTNIAKNSNLHE</sequence>
<name>A0A9N9E6I5_9GLOM</name>
<dbReference type="EMBL" id="CAJVPY010006635">
    <property type="protein sequence ID" value="CAG8666513.1"/>
    <property type="molecule type" value="Genomic_DNA"/>
</dbReference>
<dbReference type="AlphaFoldDB" id="A0A9N9E6I5"/>
<gene>
    <name evidence="1" type="ORF">DERYTH_LOCUS10992</name>
</gene>
<keyword evidence="2" id="KW-1185">Reference proteome</keyword>
<comment type="caution">
    <text evidence="1">The sequence shown here is derived from an EMBL/GenBank/DDBJ whole genome shotgun (WGS) entry which is preliminary data.</text>
</comment>
<reference evidence="1" key="1">
    <citation type="submission" date="2021-06" db="EMBL/GenBank/DDBJ databases">
        <authorList>
            <person name="Kallberg Y."/>
            <person name="Tangrot J."/>
            <person name="Rosling A."/>
        </authorList>
    </citation>
    <scope>NUCLEOTIDE SEQUENCE</scope>
    <source>
        <strain evidence="1">MA453B</strain>
    </source>
</reference>